<evidence type="ECO:0000313" key="9">
    <source>
        <dbReference type="EMBL" id="KAF5745202.1"/>
    </source>
</evidence>
<evidence type="ECO:0000256" key="4">
    <source>
        <dbReference type="ARBA" id="ARBA00022701"/>
    </source>
</evidence>
<gene>
    <name evidence="9" type="ORF">HS088_TW07G00784</name>
</gene>
<keyword evidence="4" id="KW-0493">Microtubule</keyword>
<keyword evidence="6" id="KW-0175">Coiled coil</keyword>
<evidence type="ECO:0000256" key="7">
    <source>
        <dbReference type="SAM" id="MobiDB-lite"/>
    </source>
</evidence>
<comment type="caution">
    <text evidence="9">The sequence shown here is derived from an EMBL/GenBank/DDBJ whole genome shotgun (WGS) entry which is preliminary data.</text>
</comment>
<feature type="compositionally biased region" description="Polar residues" evidence="7">
    <location>
        <begin position="308"/>
        <end position="321"/>
    </location>
</feature>
<dbReference type="InterPro" id="IPR044216">
    <property type="entry name" value="WDL7"/>
</dbReference>
<dbReference type="EMBL" id="JAAARO010000007">
    <property type="protein sequence ID" value="KAF5745202.1"/>
    <property type="molecule type" value="Genomic_DNA"/>
</dbReference>
<proteinExistence type="inferred from homology"/>
<evidence type="ECO:0000256" key="6">
    <source>
        <dbReference type="SAM" id="Coils"/>
    </source>
</evidence>
<dbReference type="Proteomes" id="UP000593562">
    <property type="component" value="Unassembled WGS sequence"/>
</dbReference>
<evidence type="ECO:0000256" key="2">
    <source>
        <dbReference type="ARBA" id="ARBA00005885"/>
    </source>
</evidence>
<dbReference type="GO" id="GO:0005874">
    <property type="term" value="C:microtubule"/>
    <property type="evidence" value="ECO:0007669"/>
    <property type="project" value="UniProtKB-KW"/>
</dbReference>
<feature type="region of interest" description="Disordered" evidence="7">
    <location>
        <begin position="304"/>
        <end position="394"/>
    </location>
</feature>
<feature type="region of interest" description="Disordered" evidence="7">
    <location>
        <begin position="251"/>
        <end position="280"/>
    </location>
</feature>
<keyword evidence="10" id="KW-1185">Reference proteome</keyword>
<feature type="compositionally biased region" description="Polar residues" evidence="7">
    <location>
        <begin position="251"/>
        <end position="262"/>
    </location>
</feature>
<dbReference type="InParanoid" id="A0A7J7DFU1"/>
<keyword evidence="3" id="KW-0963">Cytoplasm</keyword>
<evidence type="ECO:0000313" key="10">
    <source>
        <dbReference type="Proteomes" id="UP000593562"/>
    </source>
</evidence>
<dbReference type="Pfam" id="PF06886">
    <property type="entry name" value="TPX2"/>
    <property type="match status" value="1"/>
</dbReference>
<dbReference type="PANTHER" id="PTHR47067:SF6">
    <property type="entry name" value="PROTEIN WVD2-LIKE 7"/>
    <property type="match status" value="1"/>
</dbReference>
<dbReference type="InterPro" id="IPR027329">
    <property type="entry name" value="TPX2_C"/>
</dbReference>
<reference evidence="9 10" key="1">
    <citation type="journal article" date="2020" name="Nat. Commun.">
        <title>Genome of Tripterygium wilfordii and identification of cytochrome P450 involved in triptolide biosynthesis.</title>
        <authorList>
            <person name="Tu L."/>
            <person name="Su P."/>
            <person name="Zhang Z."/>
            <person name="Gao L."/>
            <person name="Wang J."/>
            <person name="Hu T."/>
            <person name="Zhou J."/>
            <person name="Zhang Y."/>
            <person name="Zhao Y."/>
            <person name="Liu Y."/>
            <person name="Song Y."/>
            <person name="Tong Y."/>
            <person name="Lu Y."/>
            <person name="Yang J."/>
            <person name="Xu C."/>
            <person name="Jia M."/>
            <person name="Peters R.J."/>
            <person name="Huang L."/>
            <person name="Gao W."/>
        </authorList>
    </citation>
    <scope>NUCLEOTIDE SEQUENCE [LARGE SCALE GENOMIC DNA]</scope>
    <source>
        <strain evidence="10">cv. XIE 37</strain>
        <tissue evidence="9">Leaf</tissue>
    </source>
</reference>
<feature type="coiled-coil region" evidence="6">
    <location>
        <begin position="429"/>
        <end position="459"/>
    </location>
</feature>
<feature type="domain" description="TPX2 C-terminal" evidence="8">
    <location>
        <begin position="414"/>
        <end position="479"/>
    </location>
</feature>
<protein>
    <submittedName>
        <fullName evidence="9">Putative TPX2 family protein</fullName>
    </submittedName>
</protein>
<comment type="similarity">
    <text evidence="2">Belongs to the TPX2 family.</text>
</comment>
<evidence type="ECO:0000256" key="5">
    <source>
        <dbReference type="ARBA" id="ARBA00023212"/>
    </source>
</evidence>
<sequence length="635" mass="71026">MAGEIEEPFSFSFQADSFRSGSISFGRYENESLSWERRSSFSHNRYLEEVEKCSRPGSVIEKKAYFEAHFKKKALRHQNSSESQNGEECDNEVLENMNYREEYDNVNEGSGEERNQLNYVDDASHFAHFKEELENVDYGEGFDRGNRRSQFGYLDDSGTHCAYYDESPKGLEHRKECEVAACGVENPMVFRSGLEIEAPMSKSNSSIYGFQEDGTQETSQTEICPGKLLVDDGETEMEVNQRADDISTSFESSRAFNLSPKNRTAKKVDKSSLEPRRTHSAKLMAAAASKSTKLGLKSLISAVAKGASSDQSKTSAKNQNIMDKERPKKEKHPSQAAIPTRHSLIRNAKKEDTERTKTKQNIESKSEKDIRAKKVTHPQSSASKVEPRAHDSPNRLKHTVASTKLDVKTSAATFNFKSSERAERRKEFYKKLEKETDTKEAEMNQLQAKTQEKKEAEIKQFRRSLNFKATPMPSFYSAGSIGSKAASSKHQPGKVRNNLNAGAAVKSTPLLKTGNDWTLLATESLSPTDPPESSEGSICTGELSEVHALPLTPPTDTNSHPEAIAKDRIARKKEQGKMQKHQVPANNKMTKDLKVRGKLKAGARRNDCEVARKQMRGIEIGNSSRMRHLTLGVAS</sequence>
<evidence type="ECO:0000256" key="1">
    <source>
        <dbReference type="ARBA" id="ARBA00004245"/>
    </source>
</evidence>
<name>A0A7J7DFU1_TRIWF</name>
<organism evidence="9 10">
    <name type="scientific">Tripterygium wilfordii</name>
    <name type="common">Thunder God vine</name>
    <dbReference type="NCBI Taxonomy" id="458696"/>
    <lineage>
        <taxon>Eukaryota</taxon>
        <taxon>Viridiplantae</taxon>
        <taxon>Streptophyta</taxon>
        <taxon>Embryophyta</taxon>
        <taxon>Tracheophyta</taxon>
        <taxon>Spermatophyta</taxon>
        <taxon>Magnoliopsida</taxon>
        <taxon>eudicotyledons</taxon>
        <taxon>Gunneridae</taxon>
        <taxon>Pentapetalae</taxon>
        <taxon>rosids</taxon>
        <taxon>fabids</taxon>
        <taxon>Celastrales</taxon>
        <taxon>Celastraceae</taxon>
        <taxon>Tripterygium</taxon>
    </lineage>
</organism>
<feature type="compositionally biased region" description="Basic and acidic residues" evidence="7">
    <location>
        <begin position="266"/>
        <end position="277"/>
    </location>
</feature>
<dbReference type="PANTHER" id="PTHR47067">
    <property type="entry name" value="TPX2 (TARGETING PROTEIN FOR XKLP2) PROTEIN FAMILY-RELATED"/>
    <property type="match status" value="1"/>
</dbReference>
<dbReference type="OrthoDB" id="758458at2759"/>
<accession>A0A7J7DFU1</accession>
<feature type="compositionally biased region" description="Basic and acidic residues" evidence="7">
    <location>
        <begin position="385"/>
        <end position="394"/>
    </location>
</feature>
<evidence type="ECO:0000259" key="8">
    <source>
        <dbReference type="Pfam" id="PF06886"/>
    </source>
</evidence>
<dbReference type="AlphaFoldDB" id="A0A7J7DFU1"/>
<evidence type="ECO:0000256" key="3">
    <source>
        <dbReference type="ARBA" id="ARBA00022490"/>
    </source>
</evidence>
<dbReference type="FunCoup" id="A0A7J7DFU1">
    <property type="interactions" value="87"/>
</dbReference>
<keyword evidence="5" id="KW-0206">Cytoskeleton</keyword>
<feature type="compositionally biased region" description="Basic and acidic residues" evidence="7">
    <location>
        <begin position="348"/>
        <end position="372"/>
    </location>
</feature>
<comment type="subcellular location">
    <subcellularLocation>
        <location evidence="1">Cytoplasm</location>
        <location evidence="1">Cytoskeleton</location>
    </subcellularLocation>
</comment>